<dbReference type="Proteomes" id="UP001430065">
    <property type="component" value="Unassembled WGS sequence"/>
</dbReference>
<evidence type="ECO:0000259" key="2">
    <source>
        <dbReference type="Pfam" id="PF00561"/>
    </source>
</evidence>
<dbReference type="Pfam" id="PF00561">
    <property type="entry name" value="Abhydrolase_1"/>
    <property type="match status" value="1"/>
</dbReference>
<dbReference type="InterPro" id="IPR029058">
    <property type="entry name" value="AB_hydrolase_fold"/>
</dbReference>
<feature type="signal peptide" evidence="1">
    <location>
        <begin position="1"/>
        <end position="24"/>
    </location>
</feature>
<dbReference type="PRINTS" id="PR00412">
    <property type="entry name" value="EPOXHYDRLASE"/>
</dbReference>
<name>A0ABS2JN02_9GAMM</name>
<feature type="chain" id="PRO_5045127135" evidence="1">
    <location>
        <begin position="25"/>
        <end position="328"/>
    </location>
</feature>
<reference evidence="3 4" key="1">
    <citation type="submission" date="2020-10" db="EMBL/GenBank/DDBJ databases">
        <title>Phylogeny of dyella-like bacteria.</title>
        <authorList>
            <person name="Fu J."/>
        </authorList>
    </citation>
    <scope>NUCLEOTIDE SEQUENCE [LARGE SCALE GENOMIC DNA]</scope>
    <source>
        <strain evidence="3 4">THG-B117</strain>
    </source>
</reference>
<proteinExistence type="predicted"/>
<gene>
    <name evidence="3" type="ORF">ISP20_04505</name>
</gene>
<evidence type="ECO:0000313" key="4">
    <source>
        <dbReference type="Proteomes" id="UP001430065"/>
    </source>
</evidence>
<dbReference type="PANTHER" id="PTHR43798">
    <property type="entry name" value="MONOACYLGLYCEROL LIPASE"/>
    <property type="match status" value="1"/>
</dbReference>
<dbReference type="PANTHER" id="PTHR43798:SF33">
    <property type="entry name" value="HYDROLASE, PUTATIVE (AFU_ORTHOLOGUE AFUA_2G14860)-RELATED"/>
    <property type="match status" value="1"/>
</dbReference>
<keyword evidence="3" id="KW-0378">Hydrolase</keyword>
<evidence type="ECO:0000256" key="1">
    <source>
        <dbReference type="SAM" id="SignalP"/>
    </source>
</evidence>
<sequence length="328" mass="35948">MNRRTFLNISVASGVALLAGSIWARTARHASAAGVIATSASAFVKRRKYLVTAYGDIAYVDVGSGPAALFLHGFPLNSFQWRDAIQSLAPYRRCLAPDFLGLGYTRVGEGVSMKPVNQVAMLIAFLDKLGIDKVDVVGNDSGGAVAQLLAVHHPERIRSVLLTNCDTEIECPPKAMNPVIELAGQNRFAEEWLLPWWKDPNVARTPEGFGGMCYADPSNPTNEAVATYFTPLVQSAELRHRTNQFASALARNSLEGIGPALKASCIPMGVVWGTADSIFSIDGLHYLTENIGNLRFAERLDGYKLFWPEERPDVIRDQALRLWKARCQ</sequence>
<keyword evidence="1" id="KW-0732">Signal</keyword>
<evidence type="ECO:0000313" key="3">
    <source>
        <dbReference type="EMBL" id="MBM7120416.1"/>
    </source>
</evidence>
<dbReference type="InterPro" id="IPR050266">
    <property type="entry name" value="AB_hydrolase_sf"/>
</dbReference>
<dbReference type="GO" id="GO:0016787">
    <property type="term" value="F:hydrolase activity"/>
    <property type="evidence" value="ECO:0007669"/>
    <property type="project" value="UniProtKB-KW"/>
</dbReference>
<keyword evidence="4" id="KW-1185">Reference proteome</keyword>
<dbReference type="InterPro" id="IPR000073">
    <property type="entry name" value="AB_hydrolase_1"/>
</dbReference>
<dbReference type="EMBL" id="JADIKC010000002">
    <property type="protein sequence ID" value="MBM7120416.1"/>
    <property type="molecule type" value="Genomic_DNA"/>
</dbReference>
<feature type="domain" description="AB hydrolase-1" evidence="2">
    <location>
        <begin position="69"/>
        <end position="220"/>
    </location>
</feature>
<accession>A0ABS2JN02</accession>
<dbReference type="SUPFAM" id="SSF53474">
    <property type="entry name" value="alpha/beta-Hydrolases"/>
    <property type="match status" value="1"/>
</dbReference>
<dbReference type="RefSeq" id="WP_204634881.1">
    <property type="nucleotide sequence ID" value="NZ_JADIKC010000002.1"/>
</dbReference>
<organism evidence="3 4">
    <name type="scientific">Dyella kyungheensis</name>
    <dbReference type="NCBI Taxonomy" id="1242174"/>
    <lineage>
        <taxon>Bacteria</taxon>
        <taxon>Pseudomonadati</taxon>
        <taxon>Pseudomonadota</taxon>
        <taxon>Gammaproteobacteria</taxon>
        <taxon>Lysobacterales</taxon>
        <taxon>Rhodanobacteraceae</taxon>
        <taxon>Dyella</taxon>
    </lineage>
</organism>
<comment type="caution">
    <text evidence="3">The sequence shown here is derived from an EMBL/GenBank/DDBJ whole genome shotgun (WGS) entry which is preliminary data.</text>
</comment>
<dbReference type="InterPro" id="IPR000639">
    <property type="entry name" value="Epox_hydrolase-like"/>
</dbReference>
<dbReference type="Gene3D" id="3.40.50.1820">
    <property type="entry name" value="alpha/beta hydrolase"/>
    <property type="match status" value="1"/>
</dbReference>
<dbReference type="PRINTS" id="PR00111">
    <property type="entry name" value="ABHYDROLASE"/>
</dbReference>
<protein>
    <submittedName>
        <fullName evidence="3">Alpha/beta hydrolase</fullName>
    </submittedName>
</protein>